<keyword evidence="12" id="KW-0968">Cytoplasmic vesicle</keyword>
<gene>
    <name evidence="17" type="ORF">Ocin01_03334</name>
</gene>
<organism evidence="17 18">
    <name type="scientific">Orchesella cincta</name>
    <name type="common">Springtail</name>
    <name type="synonym">Podura cincta</name>
    <dbReference type="NCBI Taxonomy" id="48709"/>
    <lineage>
        <taxon>Eukaryota</taxon>
        <taxon>Metazoa</taxon>
        <taxon>Ecdysozoa</taxon>
        <taxon>Arthropoda</taxon>
        <taxon>Hexapoda</taxon>
        <taxon>Collembola</taxon>
        <taxon>Entomobryomorpha</taxon>
        <taxon>Entomobryoidea</taxon>
        <taxon>Orchesellidae</taxon>
        <taxon>Orchesellinae</taxon>
        <taxon>Orchesella</taxon>
    </lineage>
</organism>
<dbReference type="AlphaFoldDB" id="A0A1D2NDL9"/>
<dbReference type="PANTHER" id="PTHR13314:SF2">
    <property type="entry name" value="CALCIUM CHANNEL FLOWER HOMOLOG"/>
    <property type="match status" value="1"/>
</dbReference>
<evidence type="ECO:0000256" key="3">
    <source>
        <dbReference type="ARBA" id="ARBA00016120"/>
    </source>
</evidence>
<protein>
    <recommendedName>
        <fullName evidence="3">Calcium channel flower</fullName>
    </recommendedName>
</protein>
<feature type="transmembrane region" description="Helical" evidence="16">
    <location>
        <begin position="61"/>
        <end position="87"/>
    </location>
</feature>
<keyword evidence="10" id="KW-0966">Cell projection</keyword>
<feature type="transmembrane region" description="Helical" evidence="16">
    <location>
        <begin position="99"/>
        <end position="116"/>
    </location>
</feature>
<name>A0A1D2NDL9_ORCCI</name>
<evidence type="ECO:0000256" key="8">
    <source>
        <dbReference type="ARBA" id="ARBA00023065"/>
    </source>
</evidence>
<dbReference type="SMART" id="SM01077">
    <property type="entry name" value="Cg6151-P"/>
    <property type="match status" value="1"/>
</dbReference>
<dbReference type="PANTHER" id="PTHR13314">
    <property type="entry name" value="CALCIUM CHANNEL FLOWER HOMOLOG"/>
    <property type="match status" value="1"/>
</dbReference>
<keyword evidence="11" id="KW-0407">Ion channel</keyword>
<keyword evidence="8" id="KW-0406">Ion transport</keyword>
<evidence type="ECO:0000313" key="18">
    <source>
        <dbReference type="Proteomes" id="UP000094527"/>
    </source>
</evidence>
<keyword evidence="4" id="KW-0813">Transport</keyword>
<evidence type="ECO:0000256" key="9">
    <source>
        <dbReference type="ARBA" id="ARBA00023136"/>
    </source>
</evidence>
<dbReference type="GO" id="GO:0042734">
    <property type="term" value="C:presynaptic membrane"/>
    <property type="evidence" value="ECO:0007669"/>
    <property type="project" value="UniProtKB-SubCell"/>
</dbReference>
<keyword evidence="7 16" id="KW-1133">Transmembrane helix</keyword>
<keyword evidence="18" id="KW-1185">Reference proteome</keyword>
<evidence type="ECO:0000256" key="11">
    <source>
        <dbReference type="ARBA" id="ARBA00023303"/>
    </source>
</evidence>
<dbReference type="Proteomes" id="UP000094527">
    <property type="component" value="Unassembled WGS sequence"/>
</dbReference>
<comment type="caution">
    <text evidence="17">The sequence shown here is derived from an EMBL/GenBank/DDBJ whole genome shotgun (WGS) entry which is preliminary data.</text>
</comment>
<evidence type="ECO:0000313" key="17">
    <source>
        <dbReference type="EMBL" id="ODN03341.1"/>
    </source>
</evidence>
<keyword evidence="4" id="KW-0109">Calcium transport</keyword>
<dbReference type="EMBL" id="LJIJ01000077">
    <property type="protein sequence ID" value="ODN03341.1"/>
    <property type="molecule type" value="Genomic_DNA"/>
</dbReference>
<evidence type="ECO:0000256" key="12">
    <source>
        <dbReference type="ARBA" id="ARBA00023329"/>
    </source>
</evidence>
<evidence type="ECO:0000256" key="16">
    <source>
        <dbReference type="SAM" id="Phobius"/>
    </source>
</evidence>
<sequence>MESKVHIESTSSALREWEGSMGLEEKSQRKSNPGTAAGGLAMFFGLFNLIFSIFTPTCIVLSVWQILCGFLVVTIESPCCCVFVEHVNKVTEIVDRKPLWMKAAAYVIAPIPAIIFCFGANTFLGSGSIVATGVVYGMVALGKKATREEMARNAQTVFPGTNKNPYEPQVDQPRAPAPTKLTPTSPSYNDPIQASAAQWASQSTVGFEAPPSYNAANNIPTSPSRAAGWDTTFLNDGSNPATIHSTAISSNATVHPVPNNPYDNPFHLYILYCESLLRFPVLCYKYGPDESSKCLGIKFFRSIKSVNVISNTMCKLTLVAMS</sequence>
<keyword evidence="5" id="KW-0107">Calcium channel</keyword>
<evidence type="ECO:0000256" key="7">
    <source>
        <dbReference type="ARBA" id="ARBA00022989"/>
    </source>
</evidence>
<evidence type="ECO:0000256" key="4">
    <source>
        <dbReference type="ARBA" id="ARBA00022568"/>
    </source>
</evidence>
<dbReference type="OrthoDB" id="9934994at2759"/>
<evidence type="ECO:0000256" key="10">
    <source>
        <dbReference type="ARBA" id="ARBA00023273"/>
    </source>
</evidence>
<feature type="region of interest" description="Disordered" evidence="15">
    <location>
        <begin position="154"/>
        <end position="184"/>
    </location>
</feature>
<dbReference type="GO" id="GO:0005262">
    <property type="term" value="F:calcium channel activity"/>
    <property type="evidence" value="ECO:0007669"/>
    <property type="project" value="UniProtKB-KW"/>
</dbReference>
<comment type="subunit">
    <text evidence="14">Homomultimer. Associates with the dally/ magu complex.</text>
</comment>
<evidence type="ECO:0000256" key="1">
    <source>
        <dbReference type="ARBA" id="ARBA00004644"/>
    </source>
</evidence>
<keyword evidence="9 16" id="KW-0472">Membrane</keyword>
<evidence type="ECO:0000256" key="13">
    <source>
        <dbReference type="ARBA" id="ARBA00034111"/>
    </source>
</evidence>
<dbReference type="InterPro" id="IPR019365">
    <property type="entry name" value="TVP18/Ca-channel_flower"/>
</dbReference>
<comment type="subcellular location">
    <subcellularLocation>
        <location evidence="1">Cytoplasmic vesicle</location>
        <location evidence="1">Secretory vesicle</location>
        <location evidence="1">Synaptic vesicle membrane</location>
        <topology evidence="1">Multi-pass membrane protein</topology>
    </subcellularLocation>
    <subcellularLocation>
        <location evidence="13">Presynaptic cell membrane</location>
    </subcellularLocation>
</comment>
<evidence type="ECO:0000256" key="15">
    <source>
        <dbReference type="SAM" id="MobiDB-lite"/>
    </source>
</evidence>
<proteinExistence type="inferred from homology"/>
<keyword evidence="6 16" id="KW-0812">Transmembrane</keyword>
<dbReference type="Pfam" id="PF10233">
    <property type="entry name" value="Cg6151-P"/>
    <property type="match status" value="1"/>
</dbReference>
<keyword evidence="4" id="KW-0106">Calcium</keyword>
<evidence type="ECO:0000256" key="2">
    <source>
        <dbReference type="ARBA" id="ARBA00010023"/>
    </source>
</evidence>
<comment type="similarity">
    <text evidence="2">Belongs to the calcium channel flower family.</text>
</comment>
<dbReference type="GO" id="GO:0030672">
    <property type="term" value="C:synaptic vesicle membrane"/>
    <property type="evidence" value="ECO:0007669"/>
    <property type="project" value="UniProtKB-SubCell"/>
</dbReference>
<evidence type="ECO:0000256" key="6">
    <source>
        <dbReference type="ARBA" id="ARBA00022692"/>
    </source>
</evidence>
<dbReference type="GO" id="GO:0016192">
    <property type="term" value="P:vesicle-mediated transport"/>
    <property type="evidence" value="ECO:0007669"/>
    <property type="project" value="TreeGrafter"/>
</dbReference>
<accession>A0A1D2NDL9</accession>
<evidence type="ECO:0000256" key="5">
    <source>
        <dbReference type="ARBA" id="ARBA00022673"/>
    </source>
</evidence>
<feature type="transmembrane region" description="Helical" evidence="16">
    <location>
        <begin position="36"/>
        <end position="55"/>
    </location>
</feature>
<evidence type="ECO:0000256" key="14">
    <source>
        <dbReference type="ARBA" id="ARBA00046506"/>
    </source>
</evidence>
<feature type="compositionally biased region" description="Polar residues" evidence="15">
    <location>
        <begin position="154"/>
        <end position="164"/>
    </location>
</feature>
<reference evidence="17 18" key="1">
    <citation type="journal article" date="2016" name="Genome Biol. Evol.">
        <title>Gene Family Evolution Reflects Adaptation to Soil Environmental Stressors in the Genome of the Collembolan Orchesella cincta.</title>
        <authorList>
            <person name="Faddeeva-Vakhrusheva A."/>
            <person name="Derks M.F."/>
            <person name="Anvar S.Y."/>
            <person name="Agamennone V."/>
            <person name="Suring W."/>
            <person name="Smit S."/>
            <person name="van Straalen N.M."/>
            <person name="Roelofs D."/>
        </authorList>
    </citation>
    <scope>NUCLEOTIDE SEQUENCE [LARGE SCALE GENOMIC DNA]</scope>
    <source>
        <tissue evidence="17">Mixed pool</tissue>
    </source>
</reference>